<accession>A0A2U8UUE4</accession>
<evidence type="ECO:0000313" key="1">
    <source>
        <dbReference type="EMBL" id="AWN07780.1"/>
    </source>
</evidence>
<reference evidence="2" key="1">
    <citation type="submission" date="2018-04" db="EMBL/GenBank/DDBJ databases">
        <authorList>
            <person name="Go L.Y."/>
            <person name="Mitchell J.A."/>
        </authorList>
    </citation>
    <scope>NUCLEOTIDE SEQUENCE [LARGE SCALE GENOMIC DNA]</scope>
</reference>
<dbReference type="KEGG" id="vg:54992576"/>
<evidence type="ECO:0000313" key="2">
    <source>
        <dbReference type="Proteomes" id="UP000247284"/>
    </source>
</evidence>
<proteinExistence type="predicted"/>
<protein>
    <submittedName>
        <fullName evidence="1">Uncharacterized protein</fullName>
    </submittedName>
</protein>
<keyword evidence="2" id="KW-1185">Reference proteome</keyword>
<gene>
    <name evidence="1" type="primary">109</name>
    <name evidence="1" type="ORF">PBI_HENDRIX_109</name>
</gene>
<dbReference type="RefSeq" id="YP_009802047.1">
    <property type="nucleotide sequence ID" value="NC_047977.1"/>
</dbReference>
<organism evidence="1 2">
    <name type="scientific">Microbacterium phage Hendrix</name>
    <dbReference type="NCBI Taxonomy" id="2182341"/>
    <lineage>
        <taxon>Viruses</taxon>
        <taxon>Duplodnaviria</taxon>
        <taxon>Heunggongvirae</taxon>
        <taxon>Uroviricota</taxon>
        <taxon>Caudoviricetes</taxon>
        <taxon>Rogerhendrixvirus</taxon>
        <taxon>Rogerhendrixvirus hendrix</taxon>
    </lineage>
</organism>
<sequence length="114" mass="12765">MSLTRNELINRIGRALVIADAMATEEEDGKKWDEGTYDLSMRNAYTSMAEAGLEVIEKLLESQDVSELAQKEFNAMVEEAEEGMGWMGFSHQTDAYRQGYRDGFEEAKDVISGG</sequence>
<dbReference type="EMBL" id="MH183162">
    <property type="protein sequence ID" value="AWN07780.1"/>
    <property type="molecule type" value="Genomic_DNA"/>
</dbReference>
<dbReference type="GeneID" id="54992576"/>
<name>A0A2U8UUE4_9CAUD</name>
<dbReference type="Proteomes" id="UP000247284">
    <property type="component" value="Segment"/>
</dbReference>